<sequence length="416" mass="46187">MGIGSSAADITPIIHTSSAMSEVATSPASVASSKQFLFTPSDILGIGIDKSALDTTFMSDVASPVGLHLELGNEHGNDKDSLESFCDISWNLSLSELTDGLLIMEGSGINKTFKVTTDGSIFHIDSDDIRKAFGLGDSDNPDVNYLAWPPVLTEFPPKKEMEEELLFAGKKSGPYLRRQNLDPAICLFHMVAHRNIIPQKGNKNVLVGNRIYLVYLYAMGLSVDLVLIIMDEMFTIANPDHQTRTLPYSQFISQLLTDKGLPFMGEGLGLATMIPNNWCKCKVRACVIRAMADVEKLEIEEFNGLKFGILKMRDFDETSRYGSFRMEDMMDKLSKMFESTSKDLNSQTCVTSASNSCKRVSFSDVVDLFGEESRVIPFRSSLLTSGDYSDAEVRGKKVSHIENGNKRRIKAWNYNR</sequence>
<protein>
    <submittedName>
        <fullName evidence="1">Uncharacterized protein</fullName>
    </submittedName>
</protein>
<dbReference type="Proteomes" id="UP000541444">
    <property type="component" value="Unassembled WGS sequence"/>
</dbReference>
<gene>
    <name evidence="1" type="ORF">GIB67_028928</name>
</gene>
<reference evidence="1 2" key="1">
    <citation type="journal article" date="2020" name="IScience">
        <title>Genome Sequencing of the Endangered Kingdonia uniflora (Circaeasteraceae, Ranunculales) Reveals Potential Mechanisms of Evolutionary Specialization.</title>
        <authorList>
            <person name="Sun Y."/>
            <person name="Deng T."/>
            <person name="Zhang A."/>
            <person name="Moore M.J."/>
            <person name="Landis J.B."/>
            <person name="Lin N."/>
            <person name="Zhang H."/>
            <person name="Zhang X."/>
            <person name="Huang J."/>
            <person name="Zhang X."/>
            <person name="Sun H."/>
            <person name="Wang H."/>
        </authorList>
    </citation>
    <scope>NUCLEOTIDE SEQUENCE [LARGE SCALE GENOMIC DNA]</scope>
    <source>
        <strain evidence="1">TB1705</strain>
        <tissue evidence="1">Leaf</tissue>
    </source>
</reference>
<dbReference type="AlphaFoldDB" id="A0A7J7LC33"/>
<comment type="caution">
    <text evidence="1">The sequence shown here is derived from an EMBL/GenBank/DDBJ whole genome shotgun (WGS) entry which is preliminary data.</text>
</comment>
<keyword evidence="2" id="KW-1185">Reference proteome</keyword>
<dbReference type="EMBL" id="JACGCM010002399">
    <property type="protein sequence ID" value="KAF6140122.1"/>
    <property type="molecule type" value="Genomic_DNA"/>
</dbReference>
<organism evidence="1 2">
    <name type="scientific">Kingdonia uniflora</name>
    <dbReference type="NCBI Taxonomy" id="39325"/>
    <lineage>
        <taxon>Eukaryota</taxon>
        <taxon>Viridiplantae</taxon>
        <taxon>Streptophyta</taxon>
        <taxon>Embryophyta</taxon>
        <taxon>Tracheophyta</taxon>
        <taxon>Spermatophyta</taxon>
        <taxon>Magnoliopsida</taxon>
        <taxon>Ranunculales</taxon>
        <taxon>Circaeasteraceae</taxon>
        <taxon>Kingdonia</taxon>
    </lineage>
</organism>
<accession>A0A7J7LC33</accession>
<evidence type="ECO:0000313" key="1">
    <source>
        <dbReference type="EMBL" id="KAF6140122.1"/>
    </source>
</evidence>
<proteinExistence type="predicted"/>
<name>A0A7J7LC33_9MAGN</name>
<evidence type="ECO:0000313" key="2">
    <source>
        <dbReference type="Proteomes" id="UP000541444"/>
    </source>
</evidence>